<dbReference type="GO" id="GO:0016757">
    <property type="term" value="F:glycosyltransferase activity"/>
    <property type="evidence" value="ECO:0007669"/>
    <property type="project" value="InterPro"/>
</dbReference>
<feature type="domain" description="Glycosyl transferase family 1" evidence="1">
    <location>
        <begin position="284"/>
        <end position="450"/>
    </location>
</feature>
<dbReference type="Gene3D" id="3.40.50.2000">
    <property type="entry name" value="Glycogen Phosphorylase B"/>
    <property type="match status" value="1"/>
</dbReference>
<accession>A0A316GP47</accession>
<dbReference type="InterPro" id="IPR001296">
    <property type="entry name" value="Glyco_trans_1"/>
</dbReference>
<name>A0A316GP47_9RHOB</name>
<gene>
    <name evidence="2" type="ORF">C7455_101971</name>
</gene>
<evidence type="ECO:0000313" key="2">
    <source>
        <dbReference type="EMBL" id="PWK62930.1"/>
    </source>
</evidence>
<reference evidence="2 3" key="1">
    <citation type="submission" date="2018-05" db="EMBL/GenBank/DDBJ databases">
        <title>Genomic Encyclopedia of Type Strains, Phase IV (KMG-IV): sequencing the most valuable type-strain genomes for metagenomic binning, comparative biology and taxonomic classification.</title>
        <authorList>
            <person name="Goeker M."/>
        </authorList>
    </citation>
    <scope>NUCLEOTIDE SEQUENCE [LARGE SCALE GENOMIC DNA]</scope>
    <source>
        <strain evidence="2 3">DSM 16097</strain>
    </source>
</reference>
<dbReference type="CDD" id="cd03801">
    <property type="entry name" value="GT4_PimA-like"/>
    <property type="match status" value="1"/>
</dbReference>
<keyword evidence="2" id="KW-0808">Transferase</keyword>
<dbReference type="AlphaFoldDB" id="A0A316GP47"/>
<dbReference type="PANTHER" id="PTHR12526">
    <property type="entry name" value="GLYCOSYLTRANSFERASE"/>
    <property type="match status" value="1"/>
</dbReference>
<dbReference type="OrthoDB" id="7210452at2"/>
<keyword evidence="3" id="KW-1185">Reference proteome</keyword>
<sequence length="655" mass="72310">MIDKLRKRARNRLRTMTPQPAVEMPPVLDLAFYGKTNPDVTAAGVDPAGHFWTYGAVEGRSPNSFFSHGYVHSHLDQSSLSGPSEVSAYIRSGLFAKPRLIFVSHDASRTGAPAIILRLLEMFSRSGLFECFSILDEGGERLPEFKALSHTHVMTTSRRGKAWSDGYASRELQDAFGPDGLFHGNMPVCALVNSTESFHIGRALAEIGVPVVSLIHEIASYYPPEVFASIVSYSRKSVFPSQFVSRVAASHAALDLSTTTIRGQGLLEDDFGVVDRHKCRRLLHERLGVGDDAFIVLNVGTVDIRKGADMFIETARLFLEDETRDRPVYFVWFGMRDAAFGYVDDVLTRHDLSDRIRFLPSTAAIEQVFAGGDLFFLSARADPFPCVIHEAMACGLPVIAFRNGGGAPELVGDACGTVVEMGDLAAAAAAIGRYVDDPDLRERQGAAARDQIRSDWDYRSYCDDIYRIIRDTAGRAPKCGWPDMPALAPEDHLVVIEGCLRDLRLLDDLHREMPIDEARIVLIDGRFGQEADEVIAGLTARRWRYRVCQPEHDTTEARRTRLLALFKNPKPRRVTLVNTLGCLTDHDIGPLAFPIRAVETAGTLSAGAVYPMLPHLEQLRLSDAQAAAQLWSLNPLAEGRVSIWPNVHSKQAEGA</sequence>
<dbReference type="SUPFAM" id="SSF53756">
    <property type="entry name" value="UDP-Glycosyltransferase/glycogen phosphorylase"/>
    <property type="match status" value="1"/>
</dbReference>
<dbReference type="RefSeq" id="WP_109665968.1">
    <property type="nucleotide sequence ID" value="NZ_QGGW01000001.1"/>
</dbReference>
<dbReference type="Proteomes" id="UP000245708">
    <property type="component" value="Unassembled WGS sequence"/>
</dbReference>
<dbReference type="EMBL" id="QGGW01000001">
    <property type="protein sequence ID" value="PWK62930.1"/>
    <property type="molecule type" value="Genomic_DNA"/>
</dbReference>
<proteinExistence type="predicted"/>
<dbReference type="Pfam" id="PF00534">
    <property type="entry name" value="Glycos_transf_1"/>
    <property type="match status" value="1"/>
</dbReference>
<evidence type="ECO:0000313" key="3">
    <source>
        <dbReference type="Proteomes" id="UP000245708"/>
    </source>
</evidence>
<organism evidence="2 3">
    <name type="scientific">Roseicyclus mahoneyensis</name>
    <dbReference type="NCBI Taxonomy" id="164332"/>
    <lineage>
        <taxon>Bacteria</taxon>
        <taxon>Pseudomonadati</taxon>
        <taxon>Pseudomonadota</taxon>
        <taxon>Alphaproteobacteria</taxon>
        <taxon>Rhodobacterales</taxon>
        <taxon>Roseobacteraceae</taxon>
        <taxon>Roseicyclus</taxon>
    </lineage>
</organism>
<evidence type="ECO:0000259" key="1">
    <source>
        <dbReference type="Pfam" id="PF00534"/>
    </source>
</evidence>
<protein>
    <submittedName>
        <fullName evidence="2">Glycosyltransferase involved in cell wall biosynthesis</fullName>
    </submittedName>
</protein>
<comment type="caution">
    <text evidence="2">The sequence shown here is derived from an EMBL/GenBank/DDBJ whole genome shotgun (WGS) entry which is preliminary data.</text>
</comment>